<evidence type="ECO:0000313" key="2">
    <source>
        <dbReference type="Proteomes" id="UP001285263"/>
    </source>
</evidence>
<dbReference type="SUPFAM" id="SSF53448">
    <property type="entry name" value="Nucleotide-diphospho-sugar transferases"/>
    <property type="match status" value="1"/>
</dbReference>
<dbReference type="EMBL" id="JAXCLA010000005">
    <property type="protein sequence ID" value="MDY0746147.1"/>
    <property type="molecule type" value="Genomic_DNA"/>
</dbReference>
<dbReference type="InterPro" id="IPR029044">
    <property type="entry name" value="Nucleotide-diphossugar_trans"/>
</dbReference>
<dbReference type="Proteomes" id="UP001285263">
    <property type="component" value="Unassembled WGS sequence"/>
</dbReference>
<name>A0ABU5DIN2_9BURK</name>
<gene>
    <name evidence="1" type="ORF">SNE35_16635</name>
</gene>
<dbReference type="RefSeq" id="WP_320424045.1">
    <property type="nucleotide sequence ID" value="NZ_JAXCLA010000005.1"/>
</dbReference>
<proteinExistence type="predicted"/>
<dbReference type="GO" id="GO:0016740">
    <property type="term" value="F:transferase activity"/>
    <property type="evidence" value="ECO:0007669"/>
    <property type="project" value="UniProtKB-KW"/>
</dbReference>
<keyword evidence="2" id="KW-1185">Reference proteome</keyword>
<organism evidence="1 2">
    <name type="scientific">Roseateles agri</name>
    <dbReference type="NCBI Taxonomy" id="3098619"/>
    <lineage>
        <taxon>Bacteria</taxon>
        <taxon>Pseudomonadati</taxon>
        <taxon>Pseudomonadota</taxon>
        <taxon>Betaproteobacteria</taxon>
        <taxon>Burkholderiales</taxon>
        <taxon>Sphaerotilaceae</taxon>
        <taxon>Roseateles</taxon>
    </lineage>
</organism>
<comment type="caution">
    <text evidence="1">The sequence shown here is derived from an EMBL/GenBank/DDBJ whole genome shotgun (WGS) entry which is preliminary data.</text>
</comment>
<sequence>MKQMICVKWGKGYGTEYANRLYGMARRNTTGPFRLVCLTDDPSGLRPEIDAFPLPELGCEHPKRTMGKWRKQVLWGADIPALTGLQGPVLFVDLDTVIVGNIDDYFTYGDPDRVYLARNWSKPLHRLGQTSVFRYPVGRYPEVLEKFRADPQGVADREGFEQHHVTHSVPGGIEFWPESWTRLFRLHCVPPFPLMYFKQAKLPPDAKMVTFAGGPNPSDVQLGRWEPDQPEFPSRLDHLSRLFKAERPWRHLRRYIVPVDWINKYWRD</sequence>
<protein>
    <submittedName>
        <fullName evidence="1">Glycosyl transferase</fullName>
    </submittedName>
</protein>
<keyword evidence="1" id="KW-0808">Transferase</keyword>
<reference evidence="1 2" key="1">
    <citation type="submission" date="2023-11" db="EMBL/GenBank/DDBJ databases">
        <title>Paucibacter sp. nov., isolated from fresh soil in Korea.</title>
        <authorList>
            <person name="Le N.T.T."/>
        </authorList>
    </citation>
    <scope>NUCLEOTIDE SEQUENCE [LARGE SCALE GENOMIC DNA]</scope>
    <source>
        <strain evidence="1 2">R3-3</strain>
    </source>
</reference>
<evidence type="ECO:0000313" key="1">
    <source>
        <dbReference type="EMBL" id="MDY0746147.1"/>
    </source>
</evidence>
<accession>A0ABU5DIN2</accession>